<dbReference type="EMBL" id="JADKFW010000003">
    <property type="protein sequence ID" value="MBK9715966.1"/>
    <property type="molecule type" value="Genomic_DNA"/>
</dbReference>
<evidence type="ECO:0000313" key="3">
    <source>
        <dbReference type="Proteomes" id="UP000808349"/>
    </source>
</evidence>
<reference evidence="2 3" key="1">
    <citation type="submission" date="2020-10" db="EMBL/GenBank/DDBJ databases">
        <title>Connecting structure to function with the recovery of over 1000 high-quality activated sludge metagenome-assembled genomes encoding full-length rRNA genes using long-read sequencing.</title>
        <authorList>
            <person name="Singleton C.M."/>
            <person name="Petriglieri F."/>
            <person name="Kristensen J.M."/>
            <person name="Kirkegaard R.H."/>
            <person name="Michaelsen T.Y."/>
            <person name="Andersen M.H."/>
            <person name="Karst S.M."/>
            <person name="Dueholm M.S."/>
            <person name="Nielsen P.H."/>
            <person name="Albertsen M."/>
        </authorList>
    </citation>
    <scope>NUCLEOTIDE SEQUENCE [LARGE SCALE GENOMIC DNA]</scope>
    <source>
        <strain evidence="2">Ribe_18-Q3-R11-54_BAT3C.373</strain>
    </source>
</reference>
<accession>A0A9D7S5Y1</accession>
<organism evidence="2 3">
    <name type="scientific">Candidatus Defluviibacterium haderslevense</name>
    <dbReference type="NCBI Taxonomy" id="2981993"/>
    <lineage>
        <taxon>Bacteria</taxon>
        <taxon>Pseudomonadati</taxon>
        <taxon>Bacteroidota</taxon>
        <taxon>Saprospiria</taxon>
        <taxon>Saprospirales</taxon>
        <taxon>Saprospiraceae</taxon>
        <taxon>Candidatus Defluviibacterium</taxon>
    </lineage>
</organism>
<comment type="caution">
    <text evidence="2">The sequence shown here is derived from an EMBL/GenBank/DDBJ whole genome shotgun (WGS) entry which is preliminary data.</text>
</comment>
<dbReference type="AlphaFoldDB" id="A0A9D7S5Y1"/>
<evidence type="ECO:0000313" key="2">
    <source>
        <dbReference type="EMBL" id="MBK9715966.1"/>
    </source>
</evidence>
<name>A0A9D7S5Y1_9BACT</name>
<dbReference type="InterPro" id="IPR006497">
    <property type="entry name" value="Phage_lambda_VrpO_N"/>
</dbReference>
<dbReference type="InterPro" id="IPR036388">
    <property type="entry name" value="WH-like_DNA-bd_sf"/>
</dbReference>
<dbReference type="InterPro" id="IPR036390">
    <property type="entry name" value="WH_DNA-bd_sf"/>
</dbReference>
<dbReference type="Pfam" id="PF04492">
    <property type="entry name" value="Phage_rep_O"/>
    <property type="match status" value="1"/>
</dbReference>
<dbReference type="GO" id="GO:0006260">
    <property type="term" value="P:DNA replication"/>
    <property type="evidence" value="ECO:0007669"/>
    <property type="project" value="InterPro"/>
</dbReference>
<dbReference type="Gene3D" id="1.10.10.10">
    <property type="entry name" value="Winged helix-like DNA-binding domain superfamily/Winged helix DNA-binding domain"/>
    <property type="match status" value="1"/>
</dbReference>
<sequence>MIFQYTQIPNKLLDTHLPNLTESELKILLVIIRQTNGWIDKHTGKRKTKDRITQSQFRIKTGLSKRIISKTLKMLSDKDLISIYDRKHNLLKNSLERRGQPVLLYSLNPVHFATSTSAQSILN</sequence>
<protein>
    <submittedName>
        <fullName evidence="2">Replication protein</fullName>
    </submittedName>
</protein>
<dbReference type="Proteomes" id="UP000808349">
    <property type="component" value="Unassembled WGS sequence"/>
</dbReference>
<evidence type="ECO:0000259" key="1">
    <source>
        <dbReference type="Pfam" id="PF04492"/>
    </source>
</evidence>
<gene>
    <name evidence="2" type="ORF">IPO85_00255</name>
</gene>
<proteinExistence type="predicted"/>
<feature type="domain" description="Bacteriophage lambda Replication protein O N-terminal" evidence="1">
    <location>
        <begin position="5"/>
        <end position="89"/>
    </location>
</feature>
<dbReference type="SUPFAM" id="SSF46785">
    <property type="entry name" value="Winged helix' DNA-binding domain"/>
    <property type="match status" value="1"/>
</dbReference>